<reference evidence="3 4" key="1">
    <citation type="submission" date="2021-06" db="EMBL/GenBank/DDBJ databases">
        <authorList>
            <person name="Lee D.H."/>
        </authorList>
    </citation>
    <scope>NUCLEOTIDE SEQUENCE [LARGE SCALE GENOMIC DNA]</scope>
    <source>
        <strain evidence="3 4">MMS21-HV4-11</strain>
    </source>
</reference>
<evidence type="ECO:0000259" key="2">
    <source>
        <dbReference type="Pfam" id="PF13449"/>
    </source>
</evidence>
<feature type="signal peptide" evidence="1">
    <location>
        <begin position="1"/>
        <end position="23"/>
    </location>
</feature>
<dbReference type="PANTHER" id="PTHR37957">
    <property type="entry name" value="BLR7070 PROTEIN"/>
    <property type="match status" value="1"/>
</dbReference>
<sequence>MKTHLLLATSATALLLAAFPASAQTKFPATLEGHAILPAMTLVPAPADAPQELQISGRYAGPAGQRTDTPESVQAFSALSDKAAPRPTGLMLPLKGQAVQGLSGIRNMKDGTFLTLTDNGFGSKANSPDSMLMFHVLKPDWKSGAVERVSTTFLSDPDRKVPFRIVNENTPRRYLTGGDFDLESVQPIGDALYFGEEFGPFLIKTDKSGKVLQVFETRVDGKVVRSPDHPAMTLPGAPGAVKFEVRRSKGFEGMAASPDGKFLYPLLEGPLVTESGEMEAKDGKRFLRILEFDVAKGEYTGKSFKYTLEAPGNAIGDFNMIDASTGLIIERDDTEGDTAQACKDGTVKADCFNVPAKFKRIYKIDMSQADTDGFVKKVGYIDLMDIQDPNKVARAGAKDGKLTFPFFTIENVDLVDADHIIVGNDNNLPFSSGRALGKSDDNELILLKVTDLLKAK</sequence>
<evidence type="ECO:0000256" key="1">
    <source>
        <dbReference type="SAM" id="SignalP"/>
    </source>
</evidence>
<accession>A0ABS6IE03</accession>
<feature type="chain" id="PRO_5047448522" evidence="1">
    <location>
        <begin position="24"/>
        <end position="456"/>
    </location>
</feature>
<evidence type="ECO:0000313" key="4">
    <source>
        <dbReference type="Proteomes" id="UP000727907"/>
    </source>
</evidence>
<dbReference type="RefSeq" id="WP_216957117.1">
    <property type="nucleotide sequence ID" value="NZ_JAHOPB010000001.1"/>
</dbReference>
<dbReference type="InterPro" id="IPR027372">
    <property type="entry name" value="Phytase-like_dom"/>
</dbReference>
<dbReference type="Proteomes" id="UP000727907">
    <property type="component" value="Unassembled WGS sequence"/>
</dbReference>
<evidence type="ECO:0000313" key="3">
    <source>
        <dbReference type="EMBL" id="MBU8872834.1"/>
    </source>
</evidence>
<protein>
    <submittedName>
        <fullName evidence="3">Esterase-like activity of phytase family protein</fullName>
    </submittedName>
</protein>
<name>A0ABS6IE03_9HYPH</name>
<dbReference type="Pfam" id="PF13449">
    <property type="entry name" value="Phytase-like"/>
    <property type="match status" value="1"/>
</dbReference>
<feature type="domain" description="Phytase-like" evidence="2">
    <location>
        <begin position="97"/>
        <end position="427"/>
    </location>
</feature>
<comment type="caution">
    <text evidence="3">The sequence shown here is derived from an EMBL/GenBank/DDBJ whole genome shotgun (WGS) entry which is preliminary data.</text>
</comment>
<keyword evidence="4" id="KW-1185">Reference proteome</keyword>
<dbReference type="PANTHER" id="PTHR37957:SF1">
    <property type="entry name" value="PHYTASE-LIKE DOMAIN-CONTAINING PROTEIN"/>
    <property type="match status" value="1"/>
</dbReference>
<keyword evidence="1" id="KW-0732">Signal</keyword>
<dbReference type="EMBL" id="JAHOPB010000001">
    <property type="protein sequence ID" value="MBU8872834.1"/>
    <property type="molecule type" value="Genomic_DNA"/>
</dbReference>
<organism evidence="3 4">
    <name type="scientific">Reyranella humidisoli</name>
    <dbReference type="NCBI Taxonomy" id="2849149"/>
    <lineage>
        <taxon>Bacteria</taxon>
        <taxon>Pseudomonadati</taxon>
        <taxon>Pseudomonadota</taxon>
        <taxon>Alphaproteobacteria</taxon>
        <taxon>Hyphomicrobiales</taxon>
        <taxon>Reyranellaceae</taxon>
        <taxon>Reyranella</taxon>
    </lineage>
</organism>
<gene>
    <name evidence="3" type="ORF">KQ910_03625</name>
</gene>
<proteinExistence type="predicted"/>